<keyword evidence="3" id="KW-1185">Reference proteome</keyword>
<feature type="compositionally biased region" description="Basic and acidic residues" evidence="1">
    <location>
        <begin position="56"/>
        <end position="68"/>
    </location>
</feature>
<dbReference type="STRING" id="322710.Avin_39920"/>
<dbReference type="KEGG" id="avn:Avin_39920"/>
<sequence>MSANHPSSPERSPRAGTPPAIRALARLASLPPRMNVKRPEVATTQSFARLETTPNDTREAPMSEKKND</sequence>
<evidence type="ECO:0000313" key="2">
    <source>
        <dbReference type="EMBL" id="ACO80131.1"/>
    </source>
</evidence>
<dbReference type="AlphaFoldDB" id="C1DE23"/>
<dbReference type="EnsemblBacteria" id="ACO80131">
    <property type="protein sequence ID" value="ACO80131"/>
    <property type="gene ID" value="Avin_39920"/>
</dbReference>
<feature type="compositionally biased region" description="Polar residues" evidence="1">
    <location>
        <begin position="1"/>
        <end position="10"/>
    </location>
</feature>
<dbReference type="EMBL" id="CP001157">
    <property type="protein sequence ID" value="ACO80131.1"/>
    <property type="molecule type" value="Genomic_DNA"/>
</dbReference>
<evidence type="ECO:0000256" key="1">
    <source>
        <dbReference type="SAM" id="MobiDB-lite"/>
    </source>
</evidence>
<proteinExistence type="predicted"/>
<dbReference type="GeneID" id="88186943"/>
<dbReference type="Proteomes" id="UP000002424">
    <property type="component" value="Chromosome"/>
</dbReference>
<dbReference type="RefSeq" id="WP_012702506.1">
    <property type="nucleotide sequence ID" value="NC_012560.1"/>
</dbReference>
<name>C1DE23_AZOVD</name>
<organism evidence="2 3">
    <name type="scientific">Azotobacter vinelandii (strain DJ / ATCC BAA-1303)</name>
    <dbReference type="NCBI Taxonomy" id="322710"/>
    <lineage>
        <taxon>Bacteria</taxon>
        <taxon>Pseudomonadati</taxon>
        <taxon>Pseudomonadota</taxon>
        <taxon>Gammaproteobacteria</taxon>
        <taxon>Pseudomonadales</taxon>
        <taxon>Pseudomonadaceae</taxon>
        <taxon>Azotobacter</taxon>
    </lineage>
</organism>
<reference evidence="2 3" key="1">
    <citation type="journal article" date="2009" name="J. Bacteriol.">
        <title>Genome sequence of Azotobacter vinelandii, an obligate aerobe specialized to support diverse anaerobic metabolic processes.</title>
        <authorList>
            <person name="Setubal J.C."/>
            <person name="dos Santos P."/>
            <person name="Goldman B.S."/>
            <person name="Ertesvag H."/>
            <person name="Espin G."/>
            <person name="Rubio L.M."/>
            <person name="Valla S."/>
            <person name="Almeida N.F."/>
            <person name="Balasubramanian D."/>
            <person name="Cromes L."/>
            <person name="Curatti L."/>
            <person name="Du Z."/>
            <person name="Godsy E."/>
            <person name="Goodner B."/>
            <person name="Hellner-Burris K."/>
            <person name="Hernandez J.A."/>
            <person name="Houmiel K."/>
            <person name="Imperial J."/>
            <person name="Kennedy C."/>
            <person name="Larson T.J."/>
            <person name="Latreille P."/>
            <person name="Ligon L.S."/>
            <person name="Lu J."/>
            <person name="Maerk M."/>
            <person name="Miller N.M."/>
            <person name="Norton S."/>
            <person name="O'Carroll I.P."/>
            <person name="Paulsen I."/>
            <person name="Raulfs E.C."/>
            <person name="Roemer R."/>
            <person name="Rosser J."/>
            <person name="Segura D."/>
            <person name="Slater S."/>
            <person name="Stricklin S.L."/>
            <person name="Studholme D.J."/>
            <person name="Sun J."/>
            <person name="Viana C.J."/>
            <person name="Wallin E."/>
            <person name="Wang B."/>
            <person name="Wheeler C."/>
            <person name="Zhu H."/>
            <person name="Dean D.R."/>
            <person name="Dixon R."/>
            <person name="Wood D."/>
        </authorList>
    </citation>
    <scope>NUCLEOTIDE SEQUENCE [LARGE SCALE GENOMIC DNA]</scope>
    <source>
        <strain evidence="3">DJ / ATCC BAA-1303</strain>
    </source>
</reference>
<evidence type="ECO:0000313" key="3">
    <source>
        <dbReference type="Proteomes" id="UP000002424"/>
    </source>
</evidence>
<dbReference type="HOGENOM" id="CLU_2784954_0_0_6"/>
<gene>
    <name evidence="2" type="ordered locus">Avin_39920</name>
</gene>
<feature type="region of interest" description="Disordered" evidence="1">
    <location>
        <begin position="1"/>
        <end position="68"/>
    </location>
</feature>
<accession>C1DE23</accession>
<feature type="compositionally biased region" description="Polar residues" evidence="1">
    <location>
        <begin position="42"/>
        <end position="55"/>
    </location>
</feature>
<protein>
    <submittedName>
        <fullName evidence="2">Uncharacterized protein</fullName>
    </submittedName>
</protein>